<keyword evidence="2" id="KW-0238">DNA-binding</keyword>
<evidence type="ECO:0000256" key="3">
    <source>
        <dbReference type="ARBA" id="ARBA00023163"/>
    </source>
</evidence>
<dbReference type="InterPro" id="IPR050204">
    <property type="entry name" value="AraC_XylS_family_regulators"/>
</dbReference>
<comment type="caution">
    <text evidence="5">The sequence shown here is derived from an EMBL/GenBank/DDBJ whole genome shotgun (WGS) entry which is preliminary data.</text>
</comment>
<dbReference type="SMART" id="SM00342">
    <property type="entry name" value="HTH_ARAC"/>
    <property type="match status" value="1"/>
</dbReference>
<gene>
    <name evidence="5" type="ORF">JIN85_08050</name>
</gene>
<feature type="domain" description="HTH araC/xylS-type" evidence="4">
    <location>
        <begin position="202"/>
        <end position="300"/>
    </location>
</feature>
<dbReference type="Pfam" id="PF12833">
    <property type="entry name" value="HTH_18"/>
    <property type="match status" value="1"/>
</dbReference>
<reference evidence="5" key="1">
    <citation type="submission" date="2021-01" db="EMBL/GenBank/DDBJ databases">
        <title>Modified the classification status of verrucomicrobia.</title>
        <authorList>
            <person name="Feng X."/>
        </authorList>
    </citation>
    <scope>NUCLEOTIDE SEQUENCE</scope>
    <source>
        <strain evidence="5">KCTC 22041</strain>
    </source>
</reference>
<sequence>MNAQIANNRGPAKAAVPARVGETWWLETPGMRCGRISGKTVAGGWRWKNSSDGQVWLWLNRSGSGLLWGEKDRFILKPGMFAMTGGGKPADWSCMRFPGEHDVEVVAISREWLEQRLGSNPSFLHPQLGKWLLDGTGVAFCGLMGVWEKDLCELLQTTTDISQVEQHLLEWAGLRLLREQEMDPAPEVKPALQVAQKRDAVRRALDLLMRRLHLPLDLVALAKEVGVAPHHLSRRVSHETGKTLQRHLRRLRVERACQFFDSGTAKVAEVASMVGYQSLSHFAKAFREEMGNTPSVWLARMRRC</sequence>
<dbReference type="InterPro" id="IPR018060">
    <property type="entry name" value="HTH_AraC"/>
</dbReference>
<dbReference type="Gene3D" id="1.10.10.60">
    <property type="entry name" value="Homeodomain-like"/>
    <property type="match status" value="1"/>
</dbReference>
<dbReference type="SUPFAM" id="SSF46689">
    <property type="entry name" value="Homeodomain-like"/>
    <property type="match status" value="1"/>
</dbReference>
<dbReference type="PROSITE" id="PS01124">
    <property type="entry name" value="HTH_ARAC_FAMILY_2"/>
    <property type="match status" value="1"/>
</dbReference>
<keyword evidence="6" id="KW-1185">Reference proteome</keyword>
<dbReference type="PRINTS" id="PR00032">
    <property type="entry name" value="HTHARAC"/>
</dbReference>
<dbReference type="PANTHER" id="PTHR46796">
    <property type="entry name" value="HTH-TYPE TRANSCRIPTIONAL ACTIVATOR RHAS-RELATED"/>
    <property type="match status" value="1"/>
</dbReference>
<keyword evidence="1" id="KW-0805">Transcription regulation</keyword>
<dbReference type="EMBL" id="JAENIJ010000010">
    <property type="protein sequence ID" value="MBK1882362.1"/>
    <property type="molecule type" value="Genomic_DNA"/>
</dbReference>
<dbReference type="RefSeq" id="WP_200269426.1">
    <property type="nucleotide sequence ID" value="NZ_JAENIJ010000010.1"/>
</dbReference>
<evidence type="ECO:0000313" key="5">
    <source>
        <dbReference type="EMBL" id="MBK1882362.1"/>
    </source>
</evidence>
<organism evidence="5 6">
    <name type="scientific">Luteolibacter pohnpeiensis</name>
    <dbReference type="NCBI Taxonomy" id="454153"/>
    <lineage>
        <taxon>Bacteria</taxon>
        <taxon>Pseudomonadati</taxon>
        <taxon>Verrucomicrobiota</taxon>
        <taxon>Verrucomicrobiia</taxon>
        <taxon>Verrucomicrobiales</taxon>
        <taxon>Verrucomicrobiaceae</taxon>
        <taxon>Luteolibacter</taxon>
    </lineage>
</organism>
<evidence type="ECO:0000313" key="6">
    <source>
        <dbReference type="Proteomes" id="UP000603141"/>
    </source>
</evidence>
<keyword evidence="3" id="KW-0804">Transcription</keyword>
<dbReference type="GO" id="GO:0043565">
    <property type="term" value="F:sequence-specific DNA binding"/>
    <property type="evidence" value="ECO:0007669"/>
    <property type="project" value="InterPro"/>
</dbReference>
<protein>
    <submittedName>
        <fullName evidence="5">Helix-turn-helix transcriptional regulator</fullName>
    </submittedName>
</protein>
<accession>A0A934S4Z1</accession>
<dbReference type="InterPro" id="IPR020449">
    <property type="entry name" value="Tscrpt_reg_AraC-type_HTH"/>
</dbReference>
<dbReference type="AlphaFoldDB" id="A0A934S4Z1"/>
<name>A0A934S4Z1_9BACT</name>
<dbReference type="InterPro" id="IPR009057">
    <property type="entry name" value="Homeodomain-like_sf"/>
</dbReference>
<evidence type="ECO:0000256" key="2">
    <source>
        <dbReference type="ARBA" id="ARBA00023125"/>
    </source>
</evidence>
<evidence type="ECO:0000259" key="4">
    <source>
        <dbReference type="PROSITE" id="PS01124"/>
    </source>
</evidence>
<evidence type="ECO:0000256" key="1">
    <source>
        <dbReference type="ARBA" id="ARBA00023015"/>
    </source>
</evidence>
<dbReference type="Proteomes" id="UP000603141">
    <property type="component" value="Unassembled WGS sequence"/>
</dbReference>
<dbReference type="GO" id="GO:0003700">
    <property type="term" value="F:DNA-binding transcription factor activity"/>
    <property type="evidence" value="ECO:0007669"/>
    <property type="project" value="InterPro"/>
</dbReference>
<proteinExistence type="predicted"/>